<dbReference type="PANTHER" id="PTHR45737">
    <property type="entry name" value="VON WILLEBRAND FACTOR A DOMAIN-CONTAINING PROTEIN 5A"/>
    <property type="match status" value="1"/>
</dbReference>
<feature type="transmembrane region" description="Helical" evidence="3">
    <location>
        <begin position="645"/>
        <end position="663"/>
    </location>
</feature>
<keyword evidence="3" id="KW-0472">Membrane</keyword>
<gene>
    <name evidence="7" type="ORF">GPL26_15535</name>
</gene>
<dbReference type="InterPro" id="IPR002035">
    <property type="entry name" value="VWF_A"/>
</dbReference>
<dbReference type="PROSITE" id="PS50234">
    <property type="entry name" value="VWFA"/>
    <property type="match status" value="1"/>
</dbReference>
<dbReference type="PANTHER" id="PTHR45737:SF6">
    <property type="entry name" value="VON WILLEBRAND FACTOR A DOMAIN-CONTAINING PROTEIN 5A"/>
    <property type="match status" value="1"/>
</dbReference>
<organism evidence="7 8">
    <name type="scientific">Enterocloster citroniae</name>
    <dbReference type="NCBI Taxonomy" id="358743"/>
    <lineage>
        <taxon>Bacteria</taxon>
        <taxon>Bacillati</taxon>
        <taxon>Bacillota</taxon>
        <taxon>Clostridia</taxon>
        <taxon>Lachnospirales</taxon>
        <taxon>Lachnospiraceae</taxon>
        <taxon>Enterocloster</taxon>
    </lineage>
</organism>
<evidence type="ECO:0000259" key="5">
    <source>
        <dbReference type="PROSITE" id="PS50234"/>
    </source>
</evidence>
<dbReference type="SMART" id="SM00609">
    <property type="entry name" value="VIT"/>
    <property type="match status" value="1"/>
</dbReference>
<keyword evidence="1" id="KW-0175">Coiled coil</keyword>
<dbReference type="RefSeq" id="WP_117451312.1">
    <property type="nucleotide sequence ID" value="NZ_CABJDD010000008.1"/>
</dbReference>
<evidence type="ECO:0000259" key="6">
    <source>
        <dbReference type="PROSITE" id="PS51468"/>
    </source>
</evidence>
<reference evidence="7" key="1">
    <citation type="journal article" date="2021" name="Gut Microbes">
        <title>A synthetic consortium of 100 gut commensals modulates the composition and function in a colon model of the microbiome of elderly subjects.</title>
        <authorList>
            <person name="Perez M."/>
            <person name="Ntemiri A."/>
            <person name="Tan H."/>
            <person name="Harris H.M.B."/>
            <person name="Roager H.M."/>
            <person name="Ribiere C."/>
            <person name="O'Toole P.W."/>
        </authorList>
    </citation>
    <scope>NUCLEOTIDE SEQUENCE</scope>
    <source>
        <strain evidence="7">MCC335</strain>
    </source>
</reference>
<evidence type="ECO:0000256" key="4">
    <source>
        <dbReference type="SAM" id="SignalP"/>
    </source>
</evidence>
<dbReference type="EMBL" id="WQPS01000017">
    <property type="protein sequence ID" value="MBT9811037.1"/>
    <property type="molecule type" value="Genomic_DNA"/>
</dbReference>
<evidence type="ECO:0000256" key="3">
    <source>
        <dbReference type="SAM" id="Phobius"/>
    </source>
</evidence>
<proteinExistence type="predicted"/>
<dbReference type="SMART" id="SM00327">
    <property type="entry name" value="VWA"/>
    <property type="match status" value="1"/>
</dbReference>
<dbReference type="SUPFAM" id="SSF53300">
    <property type="entry name" value="vWA-like"/>
    <property type="match status" value="1"/>
</dbReference>
<dbReference type="InterPro" id="IPR036465">
    <property type="entry name" value="vWFA_dom_sf"/>
</dbReference>
<keyword evidence="3" id="KW-1133">Transmembrane helix</keyword>
<keyword evidence="3" id="KW-0812">Transmembrane</keyword>
<evidence type="ECO:0000256" key="1">
    <source>
        <dbReference type="SAM" id="Coils"/>
    </source>
</evidence>
<feature type="signal peptide" evidence="4">
    <location>
        <begin position="1"/>
        <end position="23"/>
    </location>
</feature>
<accession>A0AA41FFW3</accession>
<feature type="domain" description="VIT" evidence="6">
    <location>
        <begin position="39"/>
        <end position="167"/>
    </location>
</feature>
<feature type="chain" id="PRO_5041368584" evidence="4">
    <location>
        <begin position="24"/>
        <end position="677"/>
    </location>
</feature>
<sequence>MKMKKKWLCVFFTLLLVLSQAWAVYGMEEEDDPDKTLAPYFFVEGADPDPDSFPLKETKVSSQINGVIADTYVTQTYTNEGKTPINAKYIFPASTKASVHGMTMQIGNRLITARIKEKEEAREEFEEAKSQGKSASLLEQQRPNVFSMDVANVMPNDTVVIELHYTEMVVSTEGSYQFVFPTVTGPRYTSSPEDPGKDDNQWVSTPYLKEGKTPSGRYDIAVSLSTGVPVTDITCRSHSIKIDKSSASAARITLEDPKDFAGDRDFILDYKLTGQDVNCGLLLDQGEEENFFMLMIQPPKRYDPEDIPPREYIFLMDVSGSMYGFPLDTAKGLIKDLVTSLRDTDTFNLILFSGASSRMSPVSVPATAENIQRAVELIDRQEGGGGTEMAPALRDALAIPKTEGTSRSIITITDGYISGEKEIFGIISQNLADTDFFSFGIGDSVNRYLIDGIAKVGLGESFVVTDDKDALDTAKRFCTYIQAPLLTDIQVSYNGFEVYDVEPAALPTLFAQRPIVLFGKWRGEPGGSIQVTGRSGNRDYVQDIQVSQASIGSNPGISYLWARTMVENLTDYNTGLEEDDSIKKEVTQLGLKYSMMTPYTSFVAVMEEVRNPDGACRDVDQPLPLPQGVSDLSVGGGYTIGSEPGTMILVPAATAIIAGNILIRSRKKGGAKKQNHS</sequence>
<evidence type="ECO:0000256" key="2">
    <source>
        <dbReference type="SAM" id="MobiDB-lite"/>
    </source>
</evidence>
<dbReference type="AlphaFoldDB" id="A0AA41FFW3"/>
<protein>
    <submittedName>
        <fullName evidence="7">VWA domain-containing protein</fullName>
    </submittedName>
</protein>
<dbReference type="InterPro" id="IPR013694">
    <property type="entry name" value="VIT"/>
</dbReference>
<evidence type="ECO:0000313" key="7">
    <source>
        <dbReference type="EMBL" id="MBT9811037.1"/>
    </source>
</evidence>
<evidence type="ECO:0000313" key="8">
    <source>
        <dbReference type="Proteomes" id="UP000708338"/>
    </source>
</evidence>
<name>A0AA41FFW3_9FIRM</name>
<dbReference type="Proteomes" id="UP000708338">
    <property type="component" value="Unassembled WGS sequence"/>
</dbReference>
<dbReference type="Pfam" id="PF08487">
    <property type="entry name" value="VIT"/>
    <property type="match status" value="1"/>
</dbReference>
<dbReference type="Pfam" id="PF13768">
    <property type="entry name" value="VWA_3"/>
    <property type="match status" value="1"/>
</dbReference>
<dbReference type="Gene3D" id="3.40.50.410">
    <property type="entry name" value="von Willebrand factor, type A domain"/>
    <property type="match status" value="1"/>
</dbReference>
<feature type="coiled-coil region" evidence="1">
    <location>
        <begin position="108"/>
        <end position="135"/>
    </location>
</feature>
<feature type="domain" description="VWFA" evidence="5">
    <location>
        <begin position="311"/>
        <end position="489"/>
    </location>
</feature>
<comment type="caution">
    <text evidence="7">The sequence shown here is derived from an EMBL/GenBank/DDBJ whole genome shotgun (WGS) entry which is preliminary data.</text>
</comment>
<keyword evidence="4" id="KW-0732">Signal</keyword>
<feature type="region of interest" description="Disordered" evidence="2">
    <location>
        <begin position="187"/>
        <end position="208"/>
    </location>
</feature>
<dbReference type="PROSITE" id="PS51468">
    <property type="entry name" value="VIT"/>
    <property type="match status" value="1"/>
</dbReference>